<dbReference type="OrthoDB" id="7337537at2"/>
<evidence type="ECO:0000256" key="1">
    <source>
        <dbReference type="ARBA" id="ARBA00010062"/>
    </source>
</evidence>
<dbReference type="STRING" id="442562.Rumeso_00281"/>
<keyword evidence="3" id="KW-0813">Transport</keyword>
<dbReference type="PANTHER" id="PTHR30483">
    <property type="entry name" value="LEUCINE-SPECIFIC-BINDING PROTEIN"/>
    <property type="match status" value="1"/>
</dbReference>
<dbReference type="PATRIC" id="fig|442562.3.peg.281"/>
<feature type="chain" id="PRO_5001493199" evidence="4">
    <location>
        <begin position="21"/>
        <end position="396"/>
    </location>
</feature>
<proteinExistence type="inferred from homology"/>
<dbReference type="AlphaFoldDB" id="A0A017HUH4"/>
<dbReference type="EMBL" id="AOSK01000011">
    <property type="protein sequence ID" value="EYD78132.1"/>
    <property type="molecule type" value="Genomic_DNA"/>
</dbReference>
<dbReference type="HOGENOM" id="CLU_027128_5_0_5"/>
<evidence type="ECO:0000313" key="6">
    <source>
        <dbReference type="EMBL" id="EYD78132.1"/>
    </source>
</evidence>
<dbReference type="SUPFAM" id="SSF53822">
    <property type="entry name" value="Periplasmic binding protein-like I"/>
    <property type="match status" value="1"/>
</dbReference>
<evidence type="ECO:0000259" key="5">
    <source>
        <dbReference type="Pfam" id="PF13458"/>
    </source>
</evidence>
<feature type="signal peptide" evidence="4">
    <location>
        <begin position="1"/>
        <end position="20"/>
    </location>
</feature>
<dbReference type="GO" id="GO:0006865">
    <property type="term" value="P:amino acid transport"/>
    <property type="evidence" value="ECO:0007669"/>
    <property type="project" value="UniProtKB-KW"/>
</dbReference>
<keyword evidence="3" id="KW-0029">Amino-acid transport</keyword>
<evidence type="ECO:0000256" key="2">
    <source>
        <dbReference type="ARBA" id="ARBA00022729"/>
    </source>
</evidence>
<evidence type="ECO:0000313" key="7">
    <source>
        <dbReference type="Proteomes" id="UP000019666"/>
    </source>
</evidence>
<comment type="similarity">
    <text evidence="1">Belongs to the leucine-binding protein family.</text>
</comment>
<reference evidence="6 7" key="1">
    <citation type="submission" date="2013-02" db="EMBL/GenBank/DDBJ databases">
        <authorList>
            <person name="Fiebig A."/>
            <person name="Goeker M."/>
            <person name="Klenk H.-P.P."/>
        </authorList>
    </citation>
    <scope>NUCLEOTIDE SEQUENCE [LARGE SCALE GENOMIC DNA]</scope>
    <source>
        <strain evidence="6 7">DSM 19309</strain>
    </source>
</reference>
<sequence>MKRAALIVSVVALTAGPAMAQDAQPVVIGHEGGFTGPVESLAPVANQAIRMAAKEVSDSGKFLGGRTVEVVNADSTCSDAAAATASAEALVNQGVSGIVGSDCSGTSVAVLTNVAVPNGLGMISYSSTSPALSTIEDNGLFFRTAPSDARGGQIMSDILIDRGIKDVALTYTNNDYGKGFADSFAEAYEAAGGTISISIPHEDGKSDYSSEVASLAASGSDVLLVIGYIDQGGRAIIRNALDTGAFDTFALSDAMVGQPLVDALGEGLATSFGQYPGNESEGAERFAELFTAAGQDPGVSYSAEAYDAAALMLLSMQAANSTTSADWTAKVMDVANAPGEPILPGELGKALDLLAAGQDIDYVGATAVELIGPGESAGGFREVEFKDGGIQTIKFR</sequence>
<dbReference type="InterPro" id="IPR028081">
    <property type="entry name" value="Leu-bd"/>
</dbReference>
<evidence type="ECO:0000256" key="3">
    <source>
        <dbReference type="ARBA" id="ARBA00022970"/>
    </source>
</evidence>
<dbReference type="InterPro" id="IPR051010">
    <property type="entry name" value="BCAA_transport"/>
</dbReference>
<organism evidence="6 7">
    <name type="scientific">Rubellimicrobium mesophilum DSM 19309</name>
    <dbReference type="NCBI Taxonomy" id="442562"/>
    <lineage>
        <taxon>Bacteria</taxon>
        <taxon>Pseudomonadati</taxon>
        <taxon>Pseudomonadota</taxon>
        <taxon>Alphaproteobacteria</taxon>
        <taxon>Rhodobacterales</taxon>
        <taxon>Roseobacteraceae</taxon>
        <taxon>Rubellimicrobium</taxon>
    </lineage>
</organism>
<dbReference type="Proteomes" id="UP000019666">
    <property type="component" value="Unassembled WGS sequence"/>
</dbReference>
<dbReference type="CDD" id="cd06346">
    <property type="entry name" value="PBP1_ABC_ligand_binding-like"/>
    <property type="match status" value="1"/>
</dbReference>
<comment type="caution">
    <text evidence="6">The sequence shown here is derived from an EMBL/GenBank/DDBJ whole genome shotgun (WGS) entry which is preliminary data.</text>
</comment>
<dbReference type="PANTHER" id="PTHR30483:SF6">
    <property type="entry name" value="PERIPLASMIC BINDING PROTEIN OF ABC TRANSPORTER FOR NATURAL AMINO ACIDS"/>
    <property type="match status" value="1"/>
</dbReference>
<name>A0A017HUH4_9RHOB</name>
<accession>A0A017HUH4</accession>
<dbReference type="Gene3D" id="3.40.50.2300">
    <property type="match status" value="2"/>
</dbReference>
<dbReference type="RefSeq" id="WP_037284084.1">
    <property type="nucleotide sequence ID" value="NZ_KK088634.1"/>
</dbReference>
<dbReference type="Pfam" id="PF13458">
    <property type="entry name" value="Peripla_BP_6"/>
    <property type="match status" value="1"/>
</dbReference>
<dbReference type="InterPro" id="IPR028082">
    <property type="entry name" value="Peripla_BP_I"/>
</dbReference>
<feature type="domain" description="Leucine-binding protein" evidence="5">
    <location>
        <begin position="25"/>
        <end position="330"/>
    </location>
</feature>
<protein>
    <submittedName>
        <fullName evidence="6">Branched-chain amino acid ABC transporter, amino acid-binding protein</fullName>
    </submittedName>
</protein>
<keyword evidence="2 4" id="KW-0732">Signal</keyword>
<evidence type="ECO:0000256" key="4">
    <source>
        <dbReference type="SAM" id="SignalP"/>
    </source>
</evidence>
<keyword evidence="7" id="KW-1185">Reference proteome</keyword>
<gene>
    <name evidence="6" type="ORF">Rumeso_00281</name>
</gene>